<name>A0ABT7FG80_9RHOB</name>
<organism evidence="2 3">
    <name type="scientific">Sedimentitalea xiamensis</name>
    <dbReference type="NCBI Taxonomy" id="3050037"/>
    <lineage>
        <taxon>Bacteria</taxon>
        <taxon>Pseudomonadati</taxon>
        <taxon>Pseudomonadota</taxon>
        <taxon>Alphaproteobacteria</taxon>
        <taxon>Rhodobacterales</taxon>
        <taxon>Paracoccaceae</taxon>
        <taxon>Sedimentitalea</taxon>
    </lineage>
</organism>
<accession>A0ABT7FG80</accession>
<dbReference type="Proteomes" id="UP001227126">
    <property type="component" value="Unassembled WGS sequence"/>
</dbReference>
<dbReference type="EMBL" id="JASNJE010000016">
    <property type="protein sequence ID" value="MDK3074149.1"/>
    <property type="molecule type" value="Genomic_DNA"/>
</dbReference>
<sequence>MGLLSKLSRSTDLVNGMAGRLGADLGDLIASNPDLQGPKYRGMVLRCSSCSDQDACTELQAGCDTLQHAPDYCVNKDVLETVRTV</sequence>
<comment type="caution">
    <text evidence="2">The sequence shown here is derived from an EMBL/GenBank/DDBJ whole genome shotgun (WGS) entry which is preliminary data.</text>
</comment>
<evidence type="ECO:0000313" key="2">
    <source>
        <dbReference type="EMBL" id="MDK3074149.1"/>
    </source>
</evidence>
<gene>
    <name evidence="2" type="ORF">QO034_13585</name>
</gene>
<protein>
    <submittedName>
        <fullName evidence="2">DUF6455 family protein</fullName>
    </submittedName>
</protein>
<feature type="domain" description="DUF6455" evidence="1">
    <location>
        <begin position="1"/>
        <end position="83"/>
    </location>
</feature>
<dbReference type="Pfam" id="PF20056">
    <property type="entry name" value="DUF6455"/>
    <property type="match status" value="1"/>
</dbReference>
<dbReference type="RefSeq" id="WP_284486083.1">
    <property type="nucleotide sequence ID" value="NZ_JASNJE010000016.1"/>
</dbReference>
<dbReference type="InterPro" id="IPR045601">
    <property type="entry name" value="DUF6455"/>
</dbReference>
<evidence type="ECO:0000259" key="1">
    <source>
        <dbReference type="Pfam" id="PF20056"/>
    </source>
</evidence>
<keyword evidence="3" id="KW-1185">Reference proteome</keyword>
<reference evidence="2 3" key="1">
    <citation type="submission" date="2023-05" db="EMBL/GenBank/DDBJ databases">
        <title>Sedimentitalea sp. nov. JM2-8.</title>
        <authorList>
            <person name="Huang J."/>
        </authorList>
    </citation>
    <scope>NUCLEOTIDE SEQUENCE [LARGE SCALE GENOMIC DNA]</scope>
    <source>
        <strain evidence="2 3">JM2-8</strain>
    </source>
</reference>
<proteinExistence type="predicted"/>
<evidence type="ECO:0000313" key="3">
    <source>
        <dbReference type="Proteomes" id="UP001227126"/>
    </source>
</evidence>